<accession>A0A3M7P7Y0</accession>
<organism evidence="2 3">
    <name type="scientific">Brachionus plicatilis</name>
    <name type="common">Marine rotifer</name>
    <name type="synonym">Brachionus muelleri</name>
    <dbReference type="NCBI Taxonomy" id="10195"/>
    <lineage>
        <taxon>Eukaryota</taxon>
        <taxon>Metazoa</taxon>
        <taxon>Spiralia</taxon>
        <taxon>Gnathifera</taxon>
        <taxon>Rotifera</taxon>
        <taxon>Eurotatoria</taxon>
        <taxon>Monogononta</taxon>
        <taxon>Pseudotrocha</taxon>
        <taxon>Ploima</taxon>
        <taxon>Brachionidae</taxon>
        <taxon>Brachionus</taxon>
    </lineage>
</organism>
<dbReference type="AlphaFoldDB" id="A0A3M7P7Y0"/>
<protein>
    <submittedName>
        <fullName evidence="2">Uncharacterized protein</fullName>
    </submittedName>
</protein>
<reference evidence="2 3" key="1">
    <citation type="journal article" date="2018" name="Sci. Rep.">
        <title>Genomic signatures of local adaptation to the degree of environmental predictability in rotifers.</title>
        <authorList>
            <person name="Franch-Gras L."/>
            <person name="Hahn C."/>
            <person name="Garcia-Roger E.M."/>
            <person name="Carmona M.J."/>
            <person name="Serra M."/>
            <person name="Gomez A."/>
        </authorList>
    </citation>
    <scope>NUCLEOTIDE SEQUENCE [LARGE SCALE GENOMIC DNA]</scope>
    <source>
        <strain evidence="2">HYR1</strain>
    </source>
</reference>
<keyword evidence="3" id="KW-1185">Reference proteome</keyword>
<dbReference type="EMBL" id="REGN01012521">
    <property type="protein sequence ID" value="RMZ95196.1"/>
    <property type="molecule type" value="Genomic_DNA"/>
</dbReference>
<gene>
    <name evidence="2" type="ORF">BpHYR1_031011</name>
</gene>
<evidence type="ECO:0000313" key="2">
    <source>
        <dbReference type="EMBL" id="RMZ95196.1"/>
    </source>
</evidence>
<evidence type="ECO:0000313" key="3">
    <source>
        <dbReference type="Proteomes" id="UP000276133"/>
    </source>
</evidence>
<proteinExistence type="predicted"/>
<feature type="region of interest" description="Disordered" evidence="1">
    <location>
        <begin position="49"/>
        <end position="72"/>
    </location>
</feature>
<feature type="compositionally biased region" description="Gly residues" evidence="1">
    <location>
        <begin position="49"/>
        <end position="68"/>
    </location>
</feature>
<sequence>MELELELVVERLLDMDMALVLELELVWGMESAREPYCGTCTGVGTGQGTGTGTLHGPHDGAGGGGGGQDKPQAIENLSHLHSNVKNQIYQNYSLKLSKSAIVFFSSNNLISKTALDAFKKAKFGNEEMPQEDDERAGN</sequence>
<evidence type="ECO:0000256" key="1">
    <source>
        <dbReference type="SAM" id="MobiDB-lite"/>
    </source>
</evidence>
<comment type="caution">
    <text evidence="2">The sequence shown here is derived from an EMBL/GenBank/DDBJ whole genome shotgun (WGS) entry which is preliminary data.</text>
</comment>
<dbReference type="Proteomes" id="UP000276133">
    <property type="component" value="Unassembled WGS sequence"/>
</dbReference>
<name>A0A3M7P7Y0_BRAPC</name>